<proteinExistence type="predicted"/>
<evidence type="ECO:0000313" key="1">
    <source>
        <dbReference type="EMBL" id="MCW3783560.1"/>
    </source>
</evidence>
<dbReference type="RefSeq" id="WP_264773005.1">
    <property type="nucleotide sequence ID" value="NZ_JAPDOG010000021.1"/>
</dbReference>
<dbReference type="Proteomes" id="UP001207582">
    <property type="component" value="Unassembled WGS sequence"/>
</dbReference>
<reference evidence="1 2" key="1">
    <citation type="submission" date="2022-10" db="EMBL/GenBank/DDBJ databases">
        <title>Defluviimonas sp. CAU 1641 isolated from mud.</title>
        <authorList>
            <person name="Kim W."/>
        </authorList>
    </citation>
    <scope>NUCLEOTIDE SEQUENCE [LARGE SCALE GENOMIC DNA]</scope>
    <source>
        <strain evidence="1 2">CAU 1641</strain>
    </source>
</reference>
<sequence length="160" mass="17270">MSAAPSLITAFQFVLDLARQGILEVDDAGTEAEAVDQVEDLLTNNHEAIEGFLEVKGGADVLRVDGGGFPEIDLDGIRGTTDDPANDAMAITFELACRQFRDGGYEQDTQVTIEGETAQAGELLDMAGAFWERFGREIGENIIDITLPEGFFDERAEPGL</sequence>
<keyword evidence="2" id="KW-1185">Reference proteome</keyword>
<name>A0ABT3J785_9RHOB</name>
<comment type="caution">
    <text evidence="1">The sequence shown here is derived from an EMBL/GenBank/DDBJ whole genome shotgun (WGS) entry which is preliminary data.</text>
</comment>
<accession>A0ABT3J785</accession>
<evidence type="ECO:0000313" key="2">
    <source>
        <dbReference type="Proteomes" id="UP001207582"/>
    </source>
</evidence>
<gene>
    <name evidence="1" type="ORF">OM960_18635</name>
</gene>
<dbReference type="EMBL" id="JAPDOG010000021">
    <property type="protein sequence ID" value="MCW3783560.1"/>
    <property type="molecule type" value="Genomic_DNA"/>
</dbReference>
<organism evidence="1 2">
    <name type="scientific">Defluviimonas salinarum</name>
    <dbReference type="NCBI Taxonomy" id="2992147"/>
    <lineage>
        <taxon>Bacteria</taxon>
        <taxon>Pseudomonadati</taxon>
        <taxon>Pseudomonadota</taxon>
        <taxon>Alphaproteobacteria</taxon>
        <taxon>Rhodobacterales</taxon>
        <taxon>Paracoccaceae</taxon>
        <taxon>Albidovulum</taxon>
    </lineage>
</organism>
<protein>
    <submittedName>
        <fullName evidence="1">Uncharacterized protein</fullName>
    </submittedName>
</protein>